<dbReference type="AlphaFoldDB" id="A0A9X7GM45"/>
<dbReference type="Pfam" id="PF17936">
    <property type="entry name" value="Big_6"/>
    <property type="match status" value="1"/>
</dbReference>
<feature type="domain" description="Bacterial Ig" evidence="2">
    <location>
        <begin position="9"/>
        <end position="87"/>
    </location>
</feature>
<evidence type="ECO:0000313" key="4">
    <source>
        <dbReference type="Proteomes" id="UP000223834"/>
    </source>
</evidence>
<accession>A0A9X7GM45</accession>
<dbReference type="InterPro" id="IPR041498">
    <property type="entry name" value="Big_6"/>
</dbReference>
<dbReference type="Proteomes" id="UP000223834">
    <property type="component" value="Unassembled WGS sequence"/>
</dbReference>
<organism evidence="3 4">
    <name type="scientific">Bacillus cereus</name>
    <dbReference type="NCBI Taxonomy" id="1396"/>
    <lineage>
        <taxon>Bacteria</taxon>
        <taxon>Bacillati</taxon>
        <taxon>Bacillota</taxon>
        <taxon>Bacilli</taxon>
        <taxon>Bacillales</taxon>
        <taxon>Bacillaceae</taxon>
        <taxon>Bacillus</taxon>
        <taxon>Bacillus cereus group</taxon>
    </lineage>
</organism>
<dbReference type="EMBL" id="NUIQ01000345">
    <property type="protein sequence ID" value="PGO61033.1"/>
    <property type="molecule type" value="Genomic_DNA"/>
</dbReference>
<evidence type="ECO:0000259" key="2">
    <source>
        <dbReference type="Pfam" id="PF17936"/>
    </source>
</evidence>
<feature type="non-terminal residue" evidence="3">
    <location>
        <position position="1"/>
    </location>
</feature>
<reference evidence="3 4" key="1">
    <citation type="submission" date="2017-09" db="EMBL/GenBank/DDBJ databases">
        <title>Large-scale bioinformatics analysis of Bacillus genomes uncovers conserved roles of natural products in bacterial physiology.</title>
        <authorList>
            <consortium name="Agbiome Team Llc"/>
            <person name="Bleich R.M."/>
            <person name="Grubbs K.J."/>
            <person name="Santa Maria K.C."/>
            <person name="Allen S.E."/>
            <person name="Farag S."/>
            <person name="Shank E.A."/>
            <person name="Bowers A."/>
        </authorList>
    </citation>
    <scope>NUCLEOTIDE SEQUENCE [LARGE SCALE GENOMIC DNA]</scope>
    <source>
        <strain evidence="3 4">AFS049141</strain>
    </source>
</reference>
<protein>
    <submittedName>
        <fullName evidence="3">Class A beta-lactamase</fullName>
    </submittedName>
</protein>
<gene>
    <name evidence="3" type="ORF">CN980_29680</name>
</gene>
<dbReference type="RefSeq" id="WP_257154737.1">
    <property type="nucleotide sequence ID" value="NZ_NUIQ01000345.1"/>
</dbReference>
<feature type="region of interest" description="Disordered" evidence="1">
    <location>
        <begin position="1"/>
        <end position="27"/>
    </location>
</feature>
<comment type="caution">
    <text evidence="3">The sequence shown here is derived from an EMBL/GenBank/DDBJ whole genome shotgun (WGS) entry which is preliminary data.</text>
</comment>
<dbReference type="Gene3D" id="2.60.40.10">
    <property type="entry name" value="Immunoglobulins"/>
    <property type="match status" value="1"/>
</dbReference>
<evidence type="ECO:0000313" key="3">
    <source>
        <dbReference type="EMBL" id="PGO61033.1"/>
    </source>
</evidence>
<evidence type="ECO:0000256" key="1">
    <source>
        <dbReference type="SAM" id="MobiDB-lite"/>
    </source>
</evidence>
<name>A0A9X7GM45_BACCE</name>
<proteinExistence type="predicted"/>
<sequence length="92" mass="9747">KEIVEDVTAPDAPKVNDLTDEDTKLTGTGEAGAKVTITTDNASYAGDINSEGNWSVPFPKQVEKTKLQVIVTDAAGNKSTPAEVIVKSSKWN</sequence>
<dbReference type="InterPro" id="IPR013783">
    <property type="entry name" value="Ig-like_fold"/>
</dbReference>
<feature type="non-terminal residue" evidence="3">
    <location>
        <position position="92"/>
    </location>
</feature>